<dbReference type="InterPro" id="IPR003439">
    <property type="entry name" value="ABC_transporter-like_ATP-bd"/>
</dbReference>
<dbReference type="SMART" id="SM00382">
    <property type="entry name" value="AAA"/>
    <property type="match status" value="1"/>
</dbReference>
<evidence type="ECO:0000256" key="3">
    <source>
        <dbReference type="ARBA" id="ARBA00022840"/>
    </source>
</evidence>
<feature type="region of interest" description="Disordered" evidence="4">
    <location>
        <begin position="1"/>
        <end position="23"/>
    </location>
</feature>
<keyword evidence="3 6" id="KW-0067">ATP-binding</keyword>
<dbReference type="GO" id="GO:0005524">
    <property type="term" value="F:ATP binding"/>
    <property type="evidence" value="ECO:0007669"/>
    <property type="project" value="UniProtKB-KW"/>
</dbReference>
<dbReference type="InterPro" id="IPR017911">
    <property type="entry name" value="MacB-like_ATP-bd"/>
</dbReference>
<evidence type="ECO:0000256" key="1">
    <source>
        <dbReference type="ARBA" id="ARBA00022448"/>
    </source>
</evidence>
<accession>A0A9W6LYS5</accession>
<evidence type="ECO:0000313" key="7">
    <source>
        <dbReference type="Proteomes" id="UP001142372"/>
    </source>
</evidence>
<dbReference type="InterPro" id="IPR017871">
    <property type="entry name" value="ABC_transporter-like_CS"/>
</dbReference>
<reference evidence="6" key="2">
    <citation type="submission" date="2023-01" db="EMBL/GenBank/DDBJ databases">
        <authorList>
            <person name="Sun Q."/>
            <person name="Evtushenko L."/>
        </authorList>
    </citation>
    <scope>NUCLEOTIDE SEQUENCE</scope>
    <source>
        <strain evidence="6">VKM Ac-1401</strain>
    </source>
</reference>
<gene>
    <name evidence="6" type="ORF">GCM10017584_04850</name>
</gene>
<dbReference type="PROSITE" id="PS50893">
    <property type="entry name" value="ABC_TRANSPORTER_2"/>
    <property type="match status" value="1"/>
</dbReference>
<dbReference type="RefSeq" id="WP_271175591.1">
    <property type="nucleotide sequence ID" value="NZ_BAAAJO010000001.1"/>
</dbReference>
<keyword evidence="7" id="KW-1185">Reference proteome</keyword>
<dbReference type="PANTHER" id="PTHR24220:SF685">
    <property type="entry name" value="ABC TRANSPORTER RELATED"/>
    <property type="match status" value="1"/>
</dbReference>
<dbReference type="EMBL" id="BSEN01000001">
    <property type="protein sequence ID" value="GLJ74912.1"/>
    <property type="molecule type" value="Genomic_DNA"/>
</dbReference>
<feature type="domain" description="ABC transporter" evidence="5">
    <location>
        <begin position="30"/>
        <end position="269"/>
    </location>
</feature>
<dbReference type="AlphaFoldDB" id="A0A9W6LYS5"/>
<dbReference type="FunFam" id="3.40.50.300:FF:000032">
    <property type="entry name" value="Export ABC transporter ATP-binding protein"/>
    <property type="match status" value="1"/>
</dbReference>
<dbReference type="InterPro" id="IPR015854">
    <property type="entry name" value="ABC_transpr_LolD-like"/>
</dbReference>
<dbReference type="InterPro" id="IPR003593">
    <property type="entry name" value="AAA+_ATPase"/>
</dbReference>
<protein>
    <submittedName>
        <fullName evidence="6">ABC transporter ATP-binding protein</fullName>
    </submittedName>
</protein>
<proteinExistence type="predicted"/>
<dbReference type="GO" id="GO:0005886">
    <property type="term" value="C:plasma membrane"/>
    <property type="evidence" value="ECO:0007669"/>
    <property type="project" value="TreeGrafter"/>
</dbReference>
<evidence type="ECO:0000313" key="6">
    <source>
        <dbReference type="EMBL" id="GLJ74912.1"/>
    </source>
</evidence>
<evidence type="ECO:0000256" key="4">
    <source>
        <dbReference type="SAM" id="MobiDB-lite"/>
    </source>
</evidence>
<comment type="caution">
    <text evidence="6">The sequence shown here is derived from an EMBL/GenBank/DDBJ whole genome shotgun (WGS) entry which is preliminary data.</text>
</comment>
<dbReference type="PANTHER" id="PTHR24220">
    <property type="entry name" value="IMPORT ATP-BINDING PROTEIN"/>
    <property type="match status" value="1"/>
</dbReference>
<feature type="region of interest" description="Disordered" evidence="4">
    <location>
        <begin position="244"/>
        <end position="275"/>
    </location>
</feature>
<dbReference type="PROSITE" id="PS00211">
    <property type="entry name" value="ABC_TRANSPORTER_1"/>
    <property type="match status" value="1"/>
</dbReference>
<dbReference type="GO" id="GO:0016887">
    <property type="term" value="F:ATP hydrolysis activity"/>
    <property type="evidence" value="ECO:0007669"/>
    <property type="project" value="InterPro"/>
</dbReference>
<sequence>MTLAETDAGRAGEAAAAHDAAAHATPEPILRAEGVTRVFESAAGEVTAVAEVSLVVHPGELLVIKGRSGSGKTTLLNVLGGLDRPTAGTVWLEEIELTAASEAQLVDVRRSRLGFVFQAFGLVPVLSAAENIEVPLRLLGTPPGERDARVAELLDLVGLAGHAKQRPTELSGGQQQRVGIARALAARPRVLFADEPTGQLDSVTGAAMMDLLVDLVHRTGVAAVVTTHDPLLMARADRVLELHDGRLLPPTRTRGRHAAPTEPDAPRPPGDTESV</sequence>
<dbReference type="Gene3D" id="3.40.50.300">
    <property type="entry name" value="P-loop containing nucleotide triphosphate hydrolases"/>
    <property type="match status" value="1"/>
</dbReference>
<dbReference type="SUPFAM" id="SSF52540">
    <property type="entry name" value="P-loop containing nucleoside triphosphate hydrolases"/>
    <property type="match status" value="1"/>
</dbReference>
<evidence type="ECO:0000259" key="5">
    <source>
        <dbReference type="PROSITE" id="PS50893"/>
    </source>
</evidence>
<dbReference type="Pfam" id="PF00005">
    <property type="entry name" value="ABC_tran"/>
    <property type="match status" value="1"/>
</dbReference>
<dbReference type="GO" id="GO:0022857">
    <property type="term" value="F:transmembrane transporter activity"/>
    <property type="evidence" value="ECO:0007669"/>
    <property type="project" value="TreeGrafter"/>
</dbReference>
<dbReference type="Proteomes" id="UP001142372">
    <property type="component" value="Unassembled WGS sequence"/>
</dbReference>
<dbReference type="GO" id="GO:0098796">
    <property type="term" value="C:membrane protein complex"/>
    <property type="evidence" value="ECO:0007669"/>
    <property type="project" value="UniProtKB-ARBA"/>
</dbReference>
<evidence type="ECO:0000256" key="2">
    <source>
        <dbReference type="ARBA" id="ARBA00022741"/>
    </source>
</evidence>
<dbReference type="CDD" id="cd03255">
    <property type="entry name" value="ABC_MJ0796_LolCDE_FtsE"/>
    <property type="match status" value="1"/>
</dbReference>
<keyword evidence="2" id="KW-0547">Nucleotide-binding</keyword>
<reference evidence="6" key="1">
    <citation type="journal article" date="2014" name="Int. J. Syst. Evol. Microbiol.">
        <title>Complete genome sequence of Corynebacterium casei LMG S-19264T (=DSM 44701T), isolated from a smear-ripened cheese.</title>
        <authorList>
            <consortium name="US DOE Joint Genome Institute (JGI-PGF)"/>
            <person name="Walter F."/>
            <person name="Albersmeier A."/>
            <person name="Kalinowski J."/>
            <person name="Ruckert C."/>
        </authorList>
    </citation>
    <scope>NUCLEOTIDE SEQUENCE</scope>
    <source>
        <strain evidence="6">VKM Ac-1401</strain>
    </source>
</reference>
<organism evidence="6 7">
    <name type="scientific">Leifsonia poae</name>
    <dbReference type="NCBI Taxonomy" id="110933"/>
    <lineage>
        <taxon>Bacteria</taxon>
        <taxon>Bacillati</taxon>
        <taxon>Actinomycetota</taxon>
        <taxon>Actinomycetes</taxon>
        <taxon>Micrococcales</taxon>
        <taxon>Microbacteriaceae</taxon>
        <taxon>Leifsonia</taxon>
    </lineage>
</organism>
<name>A0A9W6LYS5_9MICO</name>
<keyword evidence="1" id="KW-0813">Transport</keyword>
<dbReference type="InterPro" id="IPR027417">
    <property type="entry name" value="P-loop_NTPase"/>
</dbReference>